<evidence type="ECO:0000256" key="1">
    <source>
        <dbReference type="ARBA" id="ARBA00022450"/>
    </source>
</evidence>
<dbReference type="InterPro" id="IPR020841">
    <property type="entry name" value="PKS_Beta-ketoAc_synthase_dom"/>
</dbReference>
<sequence length="132" mass="14868">METTDEIAIVGIGCNFPGGEGIDNFWQVLVEGRNCTVEIPPERFDSIDWYDPDNSKPGKTSTRHAALIDEFNAFDNLLFGINEMEAGRMDPQQKLLLECTYRALEDAGVTREDISNTKTGVFVGMMNRDYEH</sequence>
<keyword evidence="2" id="KW-0597">Phosphoprotein</keyword>
<feature type="domain" description="Ketosynthase family 3 (KS3)" evidence="3">
    <location>
        <begin position="4"/>
        <end position="132"/>
    </location>
</feature>
<reference evidence="5" key="1">
    <citation type="submission" date="2025-08" db="UniProtKB">
        <authorList>
            <consortium name="RefSeq"/>
        </authorList>
    </citation>
    <scope>IDENTIFICATION</scope>
</reference>
<dbReference type="InterPro" id="IPR050091">
    <property type="entry name" value="PKS_NRPS_Biosynth_Enz"/>
</dbReference>
<dbReference type="InterPro" id="IPR014030">
    <property type="entry name" value="Ketoacyl_synth_N"/>
</dbReference>
<dbReference type="SMART" id="SM00825">
    <property type="entry name" value="PKS_KS"/>
    <property type="match status" value="1"/>
</dbReference>
<protein>
    <recommendedName>
        <fullName evidence="3">Ketosynthase family 3 (KS3) domain-containing protein</fullName>
    </recommendedName>
</protein>
<evidence type="ECO:0000256" key="2">
    <source>
        <dbReference type="ARBA" id="ARBA00022553"/>
    </source>
</evidence>
<gene>
    <name evidence="5" type="primary">LOC107117721</name>
</gene>
<organism evidence="4 5">
    <name type="scientific">Gekko japonicus</name>
    <name type="common">Schlegel's Japanese gecko</name>
    <dbReference type="NCBI Taxonomy" id="146911"/>
    <lineage>
        <taxon>Eukaryota</taxon>
        <taxon>Metazoa</taxon>
        <taxon>Chordata</taxon>
        <taxon>Craniata</taxon>
        <taxon>Vertebrata</taxon>
        <taxon>Euteleostomi</taxon>
        <taxon>Lepidosauria</taxon>
        <taxon>Squamata</taxon>
        <taxon>Bifurcata</taxon>
        <taxon>Gekkota</taxon>
        <taxon>Gekkonidae</taxon>
        <taxon>Gekkoninae</taxon>
        <taxon>Gekko</taxon>
    </lineage>
</organism>
<accession>A0ABM1KNT0</accession>
<keyword evidence="1" id="KW-0596">Phosphopantetheine</keyword>
<dbReference type="Gene3D" id="3.40.47.10">
    <property type="match status" value="1"/>
</dbReference>
<dbReference type="PANTHER" id="PTHR43775:SF37">
    <property type="entry name" value="SI:DKEY-61P9.11"/>
    <property type="match status" value="1"/>
</dbReference>
<evidence type="ECO:0000259" key="3">
    <source>
        <dbReference type="PROSITE" id="PS52004"/>
    </source>
</evidence>
<dbReference type="RefSeq" id="XP_015275367.1">
    <property type="nucleotide sequence ID" value="XM_015419881.1"/>
</dbReference>
<dbReference type="InterPro" id="IPR016039">
    <property type="entry name" value="Thiolase-like"/>
</dbReference>
<name>A0ABM1KNT0_GEKJA</name>
<dbReference type="Pfam" id="PF00109">
    <property type="entry name" value="ketoacyl-synt"/>
    <property type="match status" value="1"/>
</dbReference>
<dbReference type="GeneID" id="107117721"/>
<evidence type="ECO:0000313" key="4">
    <source>
        <dbReference type="Proteomes" id="UP000694871"/>
    </source>
</evidence>
<dbReference type="PROSITE" id="PS52004">
    <property type="entry name" value="KS3_2"/>
    <property type="match status" value="1"/>
</dbReference>
<dbReference type="CDD" id="cd00833">
    <property type="entry name" value="PKS"/>
    <property type="match status" value="1"/>
</dbReference>
<dbReference type="Proteomes" id="UP000694871">
    <property type="component" value="Unplaced"/>
</dbReference>
<feature type="non-terminal residue" evidence="5">
    <location>
        <position position="132"/>
    </location>
</feature>
<dbReference type="SUPFAM" id="SSF53901">
    <property type="entry name" value="Thiolase-like"/>
    <property type="match status" value="1"/>
</dbReference>
<keyword evidence="4" id="KW-1185">Reference proteome</keyword>
<proteinExistence type="predicted"/>
<evidence type="ECO:0000313" key="5">
    <source>
        <dbReference type="RefSeq" id="XP_015275367.1"/>
    </source>
</evidence>
<dbReference type="PANTHER" id="PTHR43775">
    <property type="entry name" value="FATTY ACID SYNTHASE"/>
    <property type="match status" value="1"/>
</dbReference>